<dbReference type="SMART" id="SM00173">
    <property type="entry name" value="RAS"/>
    <property type="match status" value="1"/>
</dbReference>
<dbReference type="InterPro" id="IPR027417">
    <property type="entry name" value="P-loop_NTPase"/>
</dbReference>
<dbReference type="SUPFAM" id="SSF52540">
    <property type="entry name" value="P-loop containing nucleoside triphosphate hydrolases"/>
    <property type="match status" value="1"/>
</dbReference>
<dbReference type="InterPro" id="IPR001806">
    <property type="entry name" value="Small_GTPase"/>
</dbReference>
<dbReference type="NCBIfam" id="TIGR00231">
    <property type="entry name" value="small_GTP"/>
    <property type="match status" value="1"/>
</dbReference>
<evidence type="ECO:0000256" key="1">
    <source>
        <dbReference type="ARBA" id="ARBA00022741"/>
    </source>
</evidence>
<organism evidence="2">
    <name type="scientific">Rhizopus microsporus var. microsporus</name>
    <dbReference type="NCBI Taxonomy" id="86635"/>
    <lineage>
        <taxon>Eukaryota</taxon>
        <taxon>Fungi</taxon>
        <taxon>Fungi incertae sedis</taxon>
        <taxon>Mucoromycota</taxon>
        <taxon>Mucoromycotina</taxon>
        <taxon>Mucoromycetes</taxon>
        <taxon>Mucorales</taxon>
        <taxon>Mucorineae</taxon>
        <taxon>Rhizopodaceae</taxon>
        <taxon>Rhizopus</taxon>
    </lineage>
</organism>
<dbReference type="AlphaFoldDB" id="A0A1X0QZP3"/>
<reference evidence="2" key="1">
    <citation type="journal article" date="2016" name="Proc. Natl. Acad. Sci. U.S.A.">
        <title>Lipid metabolic changes in an early divergent fungus govern the establishment of a mutualistic symbiosis with endobacteria.</title>
        <authorList>
            <person name="Lastovetsky O.A."/>
            <person name="Gaspar M.L."/>
            <person name="Mondo S.J."/>
            <person name="LaButti K.M."/>
            <person name="Sandor L."/>
            <person name="Grigoriev I.V."/>
            <person name="Henry S.A."/>
            <person name="Pawlowska T.E."/>
        </authorList>
    </citation>
    <scope>NUCLEOTIDE SEQUENCE [LARGE SCALE GENOMIC DNA]</scope>
    <source>
        <strain evidence="2">ATCC 52814</strain>
    </source>
</reference>
<keyword evidence="1" id="KW-0547">Nucleotide-binding</keyword>
<sequence>MLMNISFSTVDNCKVSLQIWDTAGQERFRAMAPMYYRGAQAALLVYDITSRESFEELHSWIEELKRNMTEDLVIVVVANKLDLALYQREVSCEEAQKYITRVLGPDTLLYEVSAKEDNGTIEEIFLHITRVLVDRKQYLPKKRQPTYLPMEEEPAVSKSSCCGF</sequence>
<dbReference type="InterPro" id="IPR005225">
    <property type="entry name" value="Small_GTP-bd"/>
</dbReference>
<dbReference type="FunFam" id="3.40.50.300:FF:001447">
    <property type="entry name" value="Ras-related protein Rab-1B"/>
    <property type="match status" value="1"/>
</dbReference>
<dbReference type="CDD" id="cd00154">
    <property type="entry name" value="Rab"/>
    <property type="match status" value="1"/>
</dbReference>
<proteinExistence type="predicted"/>
<dbReference type="PANTHER" id="PTHR47978">
    <property type="match status" value="1"/>
</dbReference>
<dbReference type="SMART" id="SM00175">
    <property type="entry name" value="RAB"/>
    <property type="match status" value="1"/>
</dbReference>
<dbReference type="Pfam" id="PF00071">
    <property type="entry name" value="Ras"/>
    <property type="match status" value="1"/>
</dbReference>
<dbReference type="PRINTS" id="PR00449">
    <property type="entry name" value="RASTRNSFRMNG"/>
</dbReference>
<dbReference type="Proteomes" id="UP000242414">
    <property type="component" value="Unassembled WGS sequence"/>
</dbReference>
<dbReference type="VEuPathDB" id="FungiDB:BCV72DRAFT_142649"/>
<evidence type="ECO:0000313" key="2">
    <source>
        <dbReference type="EMBL" id="ORE05214.1"/>
    </source>
</evidence>
<dbReference type="SMART" id="SM00174">
    <property type="entry name" value="RHO"/>
    <property type="match status" value="1"/>
</dbReference>
<gene>
    <name evidence="2" type="ORF">BCV72DRAFT_142649</name>
</gene>
<accession>A0A1X0QZP3</accession>
<dbReference type="PROSITE" id="PS51421">
    <property type="entry name" value="RAS"/>
    <property type="match status" value="1"/>
</dbReference>
<name>A0A1X0QZP3_RHIZD</name>
<dbReference type="GO" id="GO:0005525">
    <property type="term" value="F:GTP binding"/>
    <property type="evidence" value="ECO:0007669"/>
    <property type="project" value="InterPro"/>
</dbReference>
<dbReference type="GO" id="GO:0003924">
    <property type="term" value="F:GTPase activity"/>
    <property type="evidence" value="ECO:0007669"/>
    <property type="project" value="InterPro"/>
</dbReference>
<dbReference type="EMBL" id="KV921950">
    <property type="protein sequence ID" value="ORE05214.1"/>
    <property type="molecule type" value="Genomic_DNA"/>
</dbReference>
<dbReference type="OrthoDB" id="26525at2759"/>
<dbReference type="PROSITE" id="PS51419">
    <property type="entry name" value="RAB"/>
    <property type="match status" value="1"/>
</dbReference>
<dbReference type="Gene3D" id="3.40.50.300">
    <property type="entry name" value="P-loop containing nucleotide triphosphate hydrolases"/>
    <property type="match status" value="1"/>
</dbReference>
<protein>
    <submittedName>
        <fullName evidence="2">Ras-domain-containing protein</fullName>
    </submittedName>
</protein>